<dbReference type="EnsemblMetazoa" id="ACHR014017-RA">
    <property type="protein sequence ID" value="ACHR014017-PA"/>
    <property type="gene ID" value="ACHR014017"/>
</dbReference>
<organism evidence="1 2">
    <name type="scientific">Anopheles christyi</name>
    <dbReference type="NCBI Taxonomy" id="43041"/>
    <lineage>
        <taxon>Eukaryota</taxon>
        <taxon>Metazoa</taxon>
        <taxon>Ecdysozoa</taxon>
        <taxon>Arthropoda</taxon>
        <taxon>Hexapoda</taxon>
        <taxon>Insecta</taxon>
        <taxon>Pterygota</taxon>
        <taxon>Neoptera</taxon>
        <taxon>Endopterygota</taxon>
        <taxon>Diptera</taxon>
        <taxon>Nematocera</taxon>
        <taxon>Culicoidea</taxon>
        <taxon>Culicidae</taxon>
        <taxon>Anophelinae</taxon>
        <taxon>Anopheles</taxon>
    </lineage>
</organism>
<protein>
    <submittedName>
        <fullName evidence="1">Uncharacterized protein</fullName>
    </submittedName>
</protein>
<reference evidence="2" key="1">
    <citation type="submission" date="2013-03" db="EMBL/GenBank/DDBJ databases">
        <title>The Genome Sequence of Anopheles christyi ACHKN1017.</title>
        <authorList>
            <consortium name="The Broad Institute Genomics Platform"/>
            <person name="Neafsey D.E."/>
            <person name="Besansky N."/>
            <person name="Walker B."/>
            <person name="Young S.K."/>
            <person name="Zeng Q."/>
            <person name="Gargeya S."/>
            <person name="Fitzgerald M."/>
            <person name="Haas B."/>
            <person name="Abouelleil A."/>
            <person name="Allen A.W."/>
            <person name="Alvarado L."/>
            <person name="Arachchi H.M."/>
            <person name="Berlin A.M."/>
            <person name="Chapman S.B."/>
            <person name="Gainer-Dewar J."/>
            <person name="Goldberg J."/>
            <person name="Griggs A."/>
            <person name="Gujja S."/>
            <person name="Hansen M."/>
            <person name="Howarth C."/>
            <person name="Imamovic A."/>
            <person name="Ireland A."/>
            <person name="Larimer J."/>
            <person name="McCowan C."/>
            <person name="Murphy C."/>
            <person name="Pearson M."/>
            <person name="Poon T.W."/>
            <person name="Priest M."/>
            <person name="Roberts A."/>
            <person name="Saif S."/>
            <person name="Shea T."/>
            <person name="Sisk P."/>
            <person name="Sykes S."/>
            <person name="Wortman J."/>
            <person name="Nusbaum C."/>
            <person name="Birren B."/>
        </authorList>
    </citation>
    <scope>NUCLEOTIDE SEQUENCE [LARGE SCALE GENOMIC DNA]</scope>
    <source>
        <strain evidence="2">ACHKN1017</strain>
    </source>
</reference>
<keyword evidence="2" id="KW-1185">Reference proteome</keyword>
<reference evidence="1" key="2">
    <citation type="submission" date="2020-05" db="UniProtKB">
        <authorList>
            <consortium name="EnsemblMetazoa"/>
        </authorList>
    </citation>
    <scope>IDENTIFICATION</scope>
    <source>
        <strain evidence="1">ACHKN1017</strain>
    </source>
</reference>
<evidence type="ECO:0000313" key="1">
    <source>
        <dbReference type="EnsemblMetazoa" id="ACHR014017-PA"/>
    </source>
</evidence>
<name>A0A182KHP8_9DIPT</name>
<accession>A0A182KHP8</accession>
<dbReference type="VEuPathDB" id="VectorBase:ACHR014017"/>
<dbReference type="Proteomes" id="UP000075881">
    <property type="component" value="Unassembled WGS sequence"/>
</dbReference>
<sequence>MYTRAIALRTTRILDSFDGAPPVTLATRRFSSSFFRSSSCLVSSFLSFVRSSEHFTFTILLVL</sequence>
<dbReference type="AlphaFoldDB" id="A0A182KHP8"/>
<evidence type="ECO:0000313" key="2">
    <source>
        <dbReference type="Proteomes" id="UP000075881"/>
    </source>
</evidence>
<proteinExistence type="predicted"/>